<feature type="compositionally biased region" description="Low complexity" evidence="1">
    <location>
        <begin position="1175"/>
        <end position="1208"/>
    </location>
</feature>
<feature type="compositionally biased region" description="Low complexity" evidence="1">
    <location>
        <begin position="1111"/>
        <end position="1121"/>
    </location>
</feature>
<dbReference type="InterPro" id="IPR000253">
    <property type="entry name" value="FHA_dom"/>
</dbReference>
<dbReference type="HOGENOM" id="CLU_262722_0_0_1"/>
<sequence>MQEFDGREDSPMPVMPSYGVLATLTHVKRQSGQDLNTFPIDSEKVTIGRDWDSDLRLYYSDVSKLHAEIILDLVSGHASLHVHGKKGVVHVPEGGQPTTYQPPSVIPLAENDCIIIRKKLFRFNYGPMEDVGAASEFMSPVPQSVQPRSPAPGTPVRRRPTVSFSPVPNTIRKRASHRMSLVPADKIFHPCSPARNRRHSTLGLGNMKMGSSKSQLGQEVVVEEQEDADQSIIGVAEGEDGDKIYLEITEEVEEKDEETPEPASSIDSNPFLTPQQKGRAPLRNTSAVPRTRKFSAPETTEDSAGKPALDKSTPPPSSPHKDPQSLPVTPVPVPAHVALSTPKGPATLRKALLLRSARKVWHETHATGLDGAIQDGFVETTRRKSTSPRGGRKSTSPQETNPQEAVVDNDVEMDVDAEPEPPNNEAGENQFEWVYEDGQAEISFDSESSNMDSFDADVSLDIPGQSVMQLDIRTEEEEEYLNNPHHEDEEKVEPKAEYEEYEVQVQGSDNEDVQGEEVEMAGNVEHTEGEVEDEDEQDDMPTSLPGTPLARPTLTNTFLTPQVSRSTAFGQIRRSLGPPVRLPMTPNSLGTFTSTRTPGSLGKPSRRLDLNAMKKESEEEEEEEVQTVEERKPMATPRRSATAIAETKRLHDALATPRTLPLPPASGFKNPIPESRFTNLLSTPAHPALAPRTPEPESEDDREPDEKAKVPGTPLDDLKKRLNQMRRQSVQRSSTRPAERRATVGFVLPGTPAQRPALGHSASYSVAPIRRSGQVLRTPIFPPLKREPMETIVSPDSMDVDEKIESPTPASYAHAVTSPTPQFNTTAKTDPSTPSGASSHMLNLPSPWRTLTRLDSGRALTSPAKISNSPAAIENATSPAKGTQQTPDFTGLKTMFAEKKIAATPNMVGVKKLFGELKVSETPNMEGLKEMYKEEEEQKEEEGVEELVGALEEEKGRNDAASGQVQEQDEIGVNGKGKAVSTKLPRFAGSTSTRTRRAVASEEQAPAPAPAKATRATTTRTAIRSTSSATSSTTETASRPSRRKATPSAVVETPSVPEPTSRSSRSRRAPSNEPSTGAGMSRSTRGKSTAEPEEKPIVEEEPPVHLVPAVASTRSRSTSARSTRKASVEVDEKPEEVVSKPTRGKKILSQIEEQPAAETVAEKKSAPTRAKRAIPTASATSTTSTTTTRRVVSAPSRTKTSTAASSASTDEKVSVPTRRKGKTAEKENDETFVQEKEEKPAVKRRATTAGGSNLPVASGRTTRSRK</sequence>
<feature type="compositionally biased region" description="Acidic residues" evidence="1">
    <location>
        <begin position="530"/>
        <end position="539"/>
    </location>
</feature>
<evidence type="ECO:0000259" key="2">
    <source>
        <dbReference type="PROSITE" id="PS50006"/>
    </source>
</evidence>
<feature type="region of interest" description="Disordered" evidence="1">
    <location>
        <begin position="252"/>
        <end position="344"/>
    </location>
</feature>
<dbReference type="SUPFAM" id="SSF49879">
    <property type="entry name" value="SMAD/FHA domain"/>
    <property type="match status" value="1"/>
</dbReference>
<dbReference type="KEGG" id="cne:CNK02450"/>
<gene>
    <name evidence="3" type="ordered locus">CNK02450</name>
</gene>
<dbReference type="Gene3D" id="2.60.200.20">
    <property type="match status" value="1"/>
</dbReference>
<feature type="compositionally biased region" description="Polar residues" evidence="1">
    <location>
        <begin position="585"/>
        <end position="598"/>
    </location>
</feature>
<feature type="compositionally biased region" description="Polar residues" evidence="1">
    <location>
        <begin position="553"/>
        <end position="569"/>
    </location>
</feature>
<dbReference type="OrthoDB" id="6288785at2759"/>
<feature type="compositionally biased region" description="Acidic residues" evidence="1">
    <location>
        <begin position="509"/>
        <end position="519"/>
    </location>
</feature>
<dbReference type="STRING" id="214684.Q5K9C3"/>
<organism evidence="3 4">
    <name type="scientific">Cryptococcus deneoformans (strain JEC21 / ATCC MYA-565)</name>
    <name type="common">Cryptococcus neoformans var. neoformans serotype D</name>
    <dbReference type="NCBI Taxonomy" id="214684"/>
    <lineage>
        <taxon>Eukaryota</taxon>
        <taxon>Fungi</taxon>
        <taxon>Dikarya</taxon>
        <taxon>Basidiomycota</taxon>
        <taxon>Agaricomycotina</taxon>
        <taxon>Tremellomycetes</taxon>
        <taxon>Tremellales</taxon>
        <taxon>Cryptococcaceae</taxon>
        <taxon>Cryptococcus</taxon>
        <taxon>Cryptococcus neoformans species complex</taxon>
    </lineage>
</organism>
<feature type="compositionally biased region" description="Low complexity" evidence="1">
    <location>
        <begin position="1001"/>
        <end position="1039"/>
    </location>
</feature>
<feature type="compositionally biased region" description="Acidic residues" evidence="1">
    <location>
        <begin position="618"/>
        <end position="627"/>
    </location>
</feature>
<dbReference type="AlphaFoldDB" id="Q5K9C3"/>
<dbReference type="eggNOG" id="ENOG502SBGM">
    <property type="taxonomic scope" value="Eukaryota"/>
</dbReference>
<evidence type="ECO:0000313" key="3">
    <source>
        <dbReference type="EMBL" id="AAW46199.2"/>
    </source>
</evidence>
<feature type="region of interest" description="Disordered" evidence="1">
    <location>
        <begin position="861"/>
        <end position="887"/>
    </location>
</feature>
<dbReference type="PaxDb" id="214684-Q5K9C3"/>
<feature type="region of interest" description="Disordered" evidence="1">
    <location>
        <begin position="932"/>
        <end position="1266"/>
    </location>
</feature>
<feature type="region of interest" description="Disordered" evidence="1">
    <location>
        <begin position="223"/>
        <end position="242"/>
    </location>
</feature>
<feature type="region of interest" description="Disordered" evidence="1">
    <location>
        <begin position="810"/>
        <end position="845"/>
    </location>
</feature>
<reference evidence="3 4" key="1">
    <citation type="journal article" date="2005" name="Science">
        <title>The genome of the basidiomycetous yeast and human pathogen Cryptococcus neoformans.</title>
        <authorList>
            <person name="Loftus B.J."/>
            <person name="Fung E."/>
            <person name="Roncaglia P."/>
            <person name="Rowley D."/>
            <person name="Amedeo P."/>
            <person name="Bruno D."/>
            <person name="Vamathevan J."/>
            <person name="Miranda M."/>
            <person name="Anderson I.J."/>
            <person name="Fraser J.A."/>
            <person name="Allen J.E."/>
            <person name="Bosdet I.E."/>
            <person name="Brent M.R."/>
            <person name="Chiu R."/>
            <person name="Doering T.L."/>
            <person name="Donlin M.J."/>
            <person name="D'Souza C.A."/>
            <person name="Fox D.S."/>
            <person name="Grinberg V."/>
            <person name="Fu J."/>
            <person name="Fukushima M."/>
            <person name="Haas B.J."/>
            <person name="Huang J.C."/>
            <person name="Janbon G."/>
            <person name="Jones S.J."/>
            <person name="Koo H.L."/>
            <person name="Krzywinski M.I."/>
            <person name="Kwon-Chung J.K."/>
            <person name="Lengeler K.B."/>
            <person name="Maiti R."/>
            <person name="Marra M.A."/>
            <person name="Marra R.E."/>
            <person name="Mathewson C.A."/>
            <person name="Mitchell T.G."/>
            <person name="Pertea M."/>
            <person name="Riggs F.R."/>
            <person name="Salzberg S.L."/>
            <person name="Schein J.E."/>
            <person name="Shvartsbeyn A."/>
            <person name="Shin H."/>
            <person name="Shumway M."/>
            <person name="Specht C.A."/>
            <person name="Suh B.B."/>
            <person name="Tenney A."/>
            <person name="Utterback T.R."/>
            <person name="Wickes B.L."/>
            <person name="Wortman J.R."/>
            <person name="Wye N.H."/>
            <person name="Kronstad J.W."/>
            <person name="Lodge J.K."/>
            <person name="Heitman J."/>
            <person name="Davis R.W."/>
            <person name="Fraser C.M."/>
            <person name="Hyman R.W."/>
        </authorList>
    </citation>
    <scope>NUCLEOTIDE SEQUENCE [LARGE SCALE GENOMIC DNA]</scope>
    <source>
        <strain evidence="4">JEC21 / ATCC MYA-565</strain>
    </source>
</reference>
<dbReference type="GeneID" id="3254582"/>
<feature type="compositionally biased region" description="Basic and acidic residues" evidence="1">
    <location>
        <begin position="1126"/>
        <end position="1138"/>
    </location>
</feature>
<evidence type="ECO:0000256" key="1">
    <source>
        <dbReference type="SAM" id="MobiDB-lite"/>
    </source>
</evidence>
<feature type="compositionally biased region" description="Basic residues" evidence="1">
    <location>
        <begin position="383"/>
        <end position="392"/>
    </location>
</feature>
<feature type="compositionally biased region" description="Low complexity" evidence="1">
    <location>
        <begin position="1052"/>
        <end position="1075"/>
    </location>
</feature>
<feature type="compositionally biased region" description="Polar residues" evidence="1">
    <location>
        <begin position="864"/>
        <end position="887"/>
    </location>
</feature>
<accession>Q5K9C3</accession>
<feature type="compositionally biased region" description="Acidic residues" evidence="1">
    <location>
        <begin position="407"/>
        <end position="419"/>
    </location>
</feature>
<feature type="region of interest" description="Disordered" evidence="1">
    <location>
        <begin position="140"/>
        <end position="168"/>
    </location>
</feature>
<dbReference type="Proteomes" id="UP000002149">
    <property type="component" value="Chromosome 11"/>
</dbReference>
<dbReference type="InParanoid" id="Q5K9C3"/>
<dbReference type="PROSITE" id="PS50006">
    <property type="entry name" value="FHA_DOMAIN"/>
    <property type="match status" value="1"/>
</dbReference>
<protein>
    <recommendedName>
        <fullName evidence="2">FHA domain-containing protein</fullName>
    </recommendedName>
</protein>
<feature type="compositionally biased region" description="Polar residues" evidence="1">
    <location>
        <begin position="393"/>
        <end position="403"/>
    </location>
</feature>
<dbReference type="EMBL" id="AE017351">
    <property type="protein sequence ID" value="AAW46199.2"/>
    <property type="molecule type" value="Genomic_DNA"/>
</dbReference>
<feature type="compositionally biased region" description="Acidic residues" evidence="1">
    <location>
        <begin position="933"/>
        <end position="945"/>
    </location>
</feature>
<feature type="compositionally biased region" description="Polar residues" evidence="1">
    <location>
        <begin position="817"/>
        <end position="841"/>
    </location>
</feature>
<feature type="compositionally biased region" description="Basic and acidic residues" evidence="1">
    <location>
        <begin position="1088"/>
        <end position="1098"/>
    </location>
</feature>
<feature type="region of interest" description="Disordered" evidence="1">
    <location>
        <begin position="190"/>
        <end position="218"/>
    </location>
</feature>
<dbReference type="InterPro" id="IPR008984">
    <property type="entry name" value="SMAD_FHA_dom_sf"/>
</dbReference>
<evidence type="ECO:0000313" key="4">
    <source>
        <dbReference type="Proteomes" id="UP000002149"/>
    </source>
</evidence>
<name>Q5K9C3_CRYD1</name>
<feature type="region of interest" description="Disordered" evidence="1">
    <location>
        <begin position="477"/>
        <end position="761"/>
    </location>
</feature>
<feature type="region of interest" description="Disordered" evidence="1">
    <location>
        <begin position="372"/>
        <end position="429"/>
    </location>
</feature>
<keyword evidence="4" id="KW-1185">Reference proteome</keyword>
<feature type="compositionally biased region" description="Polar residues" evidence="1">
    <location>
        <begin position="725"/>
        <end position="736"/>
    </location>
</feature>
<feature type="compositionally biased region" description="Basic and acidic residues" evidence="1">
    <location>
        <begin position="484"/>
        <end position="498"/>
    </location>
</feature>
<dbReference type="RefSeq" id="XP_024513735.1">
    <property type="nucleotide sequence ID" value="XM_024658081.1"/>
</dbReference>
<feature type="domain" description="FHA" evidence="2">
    <location>
        <begin position="45"/>
        <end position="88"/>
    </location>
</feature>
<feature type="compositionally biased region" description="Polar residues" evidence="1">
    <location>
        <begin position="265"/>
        <end position="276"/>
    </location>
</feature>
<proteinExistence type="predicted"/>
<feature type="compositionally biased region" description="Basic and acidic residues" evidence="1">
    <location>
        <begin position="606"/>
        <end position="617"/>
    </location>
</feature>
<dbReference type="VEuPathDB" id="FungiDB:CNK02450"/>